<dbReference type="InterPro" id="IPR002575">
    <property type="entry name" value="Aminoglycoside_PTrfase"/>
</dbReference>
<feature type="domain" description="Aminoglycoside phosphotransferase" evidence="1">
    <location>
        <begin position="33"/>
        <end position="263"/>
    </location>
</feature>
<comment type="caution">
    <text evidence="2">The sequence shown here is derived from an EMBL/GenBank/DDBJ whole genome shotgun (WGS) entry which is preliminary data.</text>
</comment>
<dbReference type="Proteomes" id="UP001139494">
    <property type="component" value="Unassembled WGS sequence"/>
</dbReference>
<gene>
    <name evidence="2" type="ORF">KM295_09810</name>
</gene>
<dbReference type="PANTHER" id="PTHR47829:SF1">
    <property type="entry name" value="HAD FAMILY PHOSPHATASE"/>
    <property type="match status" value="1"/>
</dbReference>
<proteinExistence type="predicted"/>
<dbReference type="SUPFAM" id="SSF56112">
    <property type="entry name" value="Protein kinase-like (PK-like)"/>
    <property type="match status" value="1"/>
</dbReference>
<sequence>MTDGETYADQLVDERALREYLTATLGPGDSYGIEHLGEGHSNETLFVEWGDSRLVLRRPPAGETARTAHDVIREYRIIDALEGTAVPTPTPVAACEDTSIIGSEFYLTERLEGTVIRTDEPERFAAVDRRRRVSEELIDTLAAIHTVDYEAVGLGDLGRPEGFLDRQIDRWGEQFEWAAETTADERSVPHIEEIGSWLEANVPDSYEHTLVHGDYKLDNVLYGPNPDPELIAVMDWELGTLGDPLRDIGWLCCFWDPDPLIEGLMPTFLGRPGYPDRGELLERYERQSGIEVVELDFYTVLGHYMLAAACEMFYARYLNGDSDDPLYPGMREIVPGVTRRAKAIIDGERTV</sequence>
<dbReference type="RefSeq" id="WP_256029795.1">
    <property type="nucleotide sequence ID" value="NZ_JAHLKM010000012.1"/>
</dbReference>
<dbReference type="Pfam" id="PF01636">
    <property type="entry name" value="APH"/>
    <property type="match status" value="1"/>
</dbReference>
<dbReference type="Gene3D" id="3.90.1200.10">
    <property type="match status" value="1"/>
</dbReference>
<dbReference type="InterPro" id="IPR041726">
    <property type="entry name" value="ACAD10_11_N"/>
</dbReference>
<dbReference type="PANTHER" id="PTHR47829">
    <property type="entry name" value="HYDROLASE, PUTATIVE (AFU_ORTHOLOGUE AFUA_1G12880)-RELATED"/>
    <property type="match status" value="1"/>
</dbReference>
<organism evidence="2 3">
    <name type="scientific">Natronomonas aquatica</name>
    <dbReference type="NCBI Taxonomy" id="2841590"/>
    <lineage>
        <taxon>Archaea</taxon>
        <taxon>Methanobacteriati</taxon>
        <taxon>Methanobacteriota</taxon>
        <taxon>Stenosarchaea group</taxon>
        <taxon>Halobacteria</taxon>
        <taxon>Halobacteriales</taxon>
        <taxon>Natronomonadaceae</taxon>
        <taxon>Natronomonas</taxon>
    </lineage>
</organism>
<dbReference type="Gene3D" id="3.30.200.20">
    <property type="entry name" value="Phosphorylase Kinase, domain 1"/>
    <property type="match status" value="1"/>
</dbReference>
<evidence type="ECO:0000313" key="2">
    <source>
        <dbReference type="EMBL" id="MCQ4333769.1"/>
    </source>
</evidence>
<evidence type="ECO:0000259" key="1">
    <source>
        <dbReference type="Pfam" id="PF01636"/>
    </source>
</evidence>
<dbReference type="EMBL" id="JAHLKM010000012">
    <property type="protein sequence ID" value="MCQ4333769.1"/>
    <property type="molecule type" value="Genomic_DNA"/>
</dbReference>
<protein>
    <submittedName>
        <fullName evidence="2">Phosphotransferase family protein</fullName>
    </submittedName>
</protein>
<reference evidence="2" key="1">
    <citation type="journal article" date="2023" name="Front. Microbiol.">
        <title>Genomic-based phylogenetic and metabolic analyses of the genus Natronomonas, and description of Natronomonas aquatica sp. nov.</title>
        <authorList>
            <person name="Garcia-Roldan A."/>
            <person name="Duran-Viseras A."/>
            <person name="de la Haba R.R."/>
            <person name="Corral P."/>
            <person name="Sanchez-Porro C."/>
            <person name="Ventosa A."/>
        </authorList>
    </citation>
    <scope>NUCLEOTIDE SEQUENCE</scope>
    <source>
        <strain evidence="2">F2-12</strain>
    </source>
</reference>
<dbReference type="CDD" id="cd05154">
    <property type="entry name" value="ACAD10_11_N-like"/>
    <property type="match status" value="1"/>
</dbReference>
<evidence type="ECO:0000313" key="3">
    <source>
        <dbReference type="Proteomes" id="UP001139494"/>
    </source>
</evidence>
<keyword evidence="3" id="KW-1185">Reference proteome</keyword>
<accession>A0A9R1CRF3</accession>
<dbReference type="AlphaFoldDB" id="A0A9R1CRF3"/>
<dbReference type="InterPro" id="IPR011009">
    <property type="entry name" value="Kinase-like_dom_sf"/>
</dbReference>
<dbReference type="InterPro" id="IPR052898">
    <property type="entry name" value="ACAD10-like"/>
</dbReference>
<name>A0A9R1CRF3_9EURY</name>